<comment type="subcellular location">
    <subcellularLocation>
        <location evidence="1">Cell membrane</location>
    </subcellularLocation>
</comment>
<dbReference type="GO" id="GO:0005886">
    <property type="term" value="C:plasma membrane"/>
    <property type="evidence" value="ECO:0007669"/>
    <property type="project" value="UniProtKB-SubCell"/>
</dbReference>
<dbReference type="RefSeq" id="WP_132110273.1">
    <property type="nucleotide sequence ID" value="NZ_SLWS01000001.1"/>
</dbReference>
<dbReference type="PANTHER" id="PTHR43646:SF2">
    <property type="entry name" value="GLYCOSYLTRANSFERASE 2-LIKE DOMAIN-CONTAINING PROTEIN"/>
    <property type="match status" value="1"/>
</dbReference>
<evidence type="ECO:0000256" key="6">
    <source>
        <dbReference type="ARBA" id="ARBA00037281"/>
    </source>
</evidence>
<comment type="similarity">
    <text evidence="8">Belongs to the glycosyltransferase 2 family. CrtQ subfamily.</text>
</comment>
<keyword evidence="10" id="KW-0812">Transmembrane</keyword>
<dbReference type="EMBL" id="SLWS01000001">
    <property type="protein sequence ID" value="TCO64489.1"/>
    <property type="molecule type" value="Genomic_DNA"/>
</dbReference>
<dbReference type="Proteomes" id="UP000295680">
    <property type="component" value="Unassembled WGS sequence"/>
</dbReference>
<dbReference type="CDD" id="cd00761">
    <property type="entry name" value="Glyco_tranf_GTA_type"/>
    <property type="match status" value="1"/>
</dbReference>
<proteinExistence type="inferred from homology"/>
<dbReference type="PANTHER" id="PTHR43646">
    <property type="entry name" value="GLYCOSYLTRANSFERASE"/>
    <property type="match status" value="1"/>
</dbReference>
<dbReference type="GO" id="GO:0016757">
    <property type="term" value="F:glycosyltransferase activity"/>
    <property type="evidence" value="ECO:0007669"/>
    <property type="project" value="UniProtKB-KW"/>
</dbReference>
<dbReference type="InterPro" id="IPR001173">
    <property type="entry name" value="Glyco_trans_2-like"/>
</dbReference>
<evidence type="ECO:0000256" key="8">
    <source>
        <dbReference type="ARBA" id="ARBA00038120"/>
    </source>
</evidence>
<dbReference type="AlphaFoldDB" id="A0A4R2K3X6"/>
<sequence>MNANQPSLSIVIPVFNEEEWITRSVTAVVAATRQAEWPAEIIVVDDGSTDGTPQALVQLAAEHGIVVITQANKGRFAARRTGLAKASGEMLLLVDSRIIVDESALAFLKNQLRAHPDRRVWTGHVRIDDDGNPYSGFLSAMVKIPWRRYFGNPRLMSFSIDEFDVFPKGTGYFAAPRALFEQATEQFESLYDDQRLASDDTRLLRWIAERERIWLAPEFSCTYHGRDSLAKFTKHAFFRGTTFVDGYLQSKGPARRGLFAVVGVGLASVALLLRRPKTAIAVGMAGSAAAGVAVRRFGATKSEAKAFARLLPLFGFSFLAGALRGLALAARRRR</sequence>
<protein>
    <recommendedName>
        <fullName evidence="9">4,4'-diaponeurosporenoate glycosyltransferase</fullName>
    </recommendedName>
</protein>
<feature type="transmembrane region" description="Helical" evidence="10">
    <location>
        <begin position="310"/>
        <end position="330"/>
    </location>
</feature>
<comment type="function">
    <text evidence="6">Catalyzes the glycosylation of 4,4'-diaponeurosporenoate, i.e. the esterification of glucose at the C1'' position with the carboxyl group of 4,4'-diaponeurosporenic acid, to form glycosyl-4,4'-diaponeurosporenoate. This is a step in the biosynthesis of staphyloxanthin, an orange pigment present in most staphylococci strains.</text>
</comment>
<dbReference type="Pfam" id="PF00535">
    <property type="entry name" value="Glycos_transf_2"/>
    <property type="match status" value="1"/>
</dbReference>
<keyword evidence="10" id="KW-1133">Transmembrane helix</keyword>
<keyword evidence="4 12" id="KW-0808">Transferase</keyword>
<evidence type="ECO:0000256" key="1">
    <source>
        <dbReference type="ARBA" id="ARBA00004236"/>
    </source>
</evidence>
<dbReference type="InterPro" id="IPR029044">
    <property type="entry name" value="Nucleotide-diphossugar_trans"/>
</dbReference>
<evidence type="ECO:0000313" key="13">
    <source>
        <dbReference type="Proteomes" id="UP000295680"/>
    </source>
</evidence>
<comment type="pathway">
    <text evidence="7">Carotenoid biosynthesis; staphyloxanthin biosynthesis; staphyloxanthin from farnesyl diphosphate: step 4/5.</text>
</comment>
<name>A0A4R2K3X6_9PSEU</name>
<dbReference type="OrthoDB" id="3672893at2"/>
<accession>A0A4R2K3X6</accession>
<evidence type="ECO:0000256" key="10">
    <source>
        <dbReference type="SAM" id="Phobius"/>
    </source>
</evidence>
<keyword evidence="3" id="KW-0328">Glycosyltransferase</keyword>
<keyword evidence="2" id="KW-1003">Cell membrane</keyword>
<dbReference type="SUPFAM" id="SSF53448">
    <property type="entry name" value="Nucleotide-diphospho-sugar transferases"/>
    <property type="match status" value="1"/>
</dbReference>
<keyword evidence="13" id="KW-1185">Reference proteome</keyword>
<evidence type="ECO:0000256" key="7">
    <source>
        <dbReference type="ARBA" id="ARBA00037904"/>
    </source>
</evidence>
<dbReference type="Gene3D" id="3.90.550.10">
    <property type="entry name" value="Spore Coat Polysaccharide Biosynthesis Protein SpsA, Chain A"/>
    <property type="match status" value="1"/>
</dbReference>
<evidence type="ECO:0000256" key="4">
    <source>
        <dbReference type="ARBA" id="ARBA00022679"/>
    </source>
</evidence>
<evidence type="ECO:0000256" key="9">
    <source>
        <dbReference type="ARBA" id="ARBA00040345"/>
    </source>
</evidence>
<keyword evidence="5 10" id="KW-0472">Membrane</keyword>
<feature type="domain" description="Glycosyltransferase 2-like" evidence="11">
    <location>
        <begin position="9"/>
        <end position="145"/>
    </location>
</feature>
<evidence type="ECO:0000256" key="2">
    <source>
        <dbReference type="ARBA" id="ARBA00022475"/>
    </source>
</evidence>
<evidence type="ECO:0000256" key="3">
    <source>
        <dbReference type="ARBA" id="ARBA00022676"/>
    </source>
</evidence>
<evidence type="ECO:0000256" key="5">
    <source>
        <dbReference type="ARBA" id="ARBA00023136"/>
    </source>
</evidence>
<gene>
    <name evidence="12" type="ORF">EV192_101265</name>
</gene>
<evidence type="ECO:0000259" key="11">
    <source>
        <dbReference type="Pfam" id="PF00535"/>
    </source>
</evidence>
<organism evidence="12 13">
    <name type="scientific">Actinocrispum wychmicini</name>
    <dbReference type="NCBI Taxonomy" id="1213861"/>
    <lineage>
        <taxon>Bacteria</taxon>
        <taxon>Bacillati</taxon>
        <taxon>Actinomycetota</taxon>
        <taxon>Actinomycetes</taxon>
        <taxon>Pseudonocardiales</taxon>
        <taxon>Pseudonocardiaceae</taxon>
        <taxon>Actinocrispum</taxon>
    </lineage>
</organism>
<evidence type="ECO:0000313" key="12">
    <source>
        <dbReference type="EMBL" id="TCO64489.1"/>
    </source>
</evidence>
<reference evidence="12 13" key="1">
    <citation type="submission" date="2019-03" db="EMBL/GenBank/DDBJ databases">
        <title>Genomic Encyclopedia of Type Strains, Phase IV (KMG-IV): sequencing the most valuable type-strain genomes for metagenomic binning, comparative biology and taxonomic classification.</title>
        <authorList>
            <person name="Goeker M."/>
        </authorList>
    </citation>
    <scope>NUCLEOTIDE SEQUENCE [LARGE SCALE GENOMIC DNA]</scope>
    <source>
        <strain evidence="12 13">DSM 45934</strain>
    </source>
</reference>
<comment type="caution">
    <text evidence="12">The sequence shown here is derived from an EMBL/GenBank/DDBJ whole genome shotgun (WGS) entry which is preliminary data.</text>
</comment>